<proteinExistence type="predicted"/>
<dbReference type="AlphaFoldDB" id="A0A8S1NZH7"/>
<name>A0A8S1NZH7_PARPR</name>
<keyword evidence="3" id="KW-1185">Reference proteome</keyword>
<evidence type="ECO:0008006" key="4">
    <source>
        <dbReference type="Google" id="ProtNLM"/>
    </source>
</evidence>
<protein>
    <recommendedName>
        <fullName evidence="4">Transmembrane protein</fullName>
    </recommendedName>
</protein>
<dbReference type="EMBL" id="CAJJDM010000106">
    <property type="protein sequence ID" value="CAD8097069.1"/>
    <property type="molecule type" value="Genomic_DNA"/>
</dbReference>
<keyword evidence="1" id="KW-0472">Membrane</keyword>
<feature type="transmembrane region" description="Helical" evidence="1">
    <location>
        <begin position="149"/>
        <end position="174"/>
    </location>
</feature>
<keyword evidence="1" id="KW-0812">Transmembrane</keyword>
<keyword evidence="1" id="KW-1133">Transmembrane helix</keyword>
<feature type="transmembrane region" description="Helical" evidence="1">
    <location>
        <begin position="59"/>
        <end position="82"/>
    </location>
</feature>
<organism evidence="2 3">
    <name type="scientific">Paramecium primaurelia</name>
    <dbReference type="NCBI Taxonomy" id="5886"/>
    <lineage>
        <taxon>Eukaryota</taxon>
        <taxon>Sar</taxon>
        <taxon>Alveolata</taxon>
        <taxon>Ciliophora</taxon>
        <taxon>Intramacronucleata</taxon>
        <taxon>Oligohymenophorea</taxon>
        <taxon>Peniculida</taxon>
        <taxon>Parameciidae</taxon>
        <taxon>Paramecium</taxon>
    </lineage>
</organism>
<gene>
    <name evidence="2" type="ORF">PPRIM_AZ9-3.1.T1030036</name>
</gene>
<feature type="transmembrane region" description="Helical" evidence="1">
    <location>
        <begin position="103"/>
        <end position="129"/>
    </location>
</feature>
<evidence type="ECO:0000256" key="1">
    <source>
        <dbReference type="SAM" id="Phobius"/>
    </source>
</evidence>
<evidence type="ECO:0000313" key="3">
    <source>
        <dbReference type="Proteomes" id="UP000688137"/>
    </source>
</evidence>
<accession>A0A8S1NZH7</accession>
<feature type="transmembrane region" description="Helical" evidence="1">
    <location>
        <begin position="30"/>
        <end position="47"/>
    </location>
</feature>
<sequence length="323" mass="39358">MQINEESNEIDRLLFLSKNIEKRKKRRRNMIFFLIAMITFVSLETSINGKCFFNDDKLQYLYVDLVMYTGVFAITLLEILIQQKKIAKKFQQQIRLRAKMCQLTIYQGFVIIIFLLSLYHIGVQIYYFFFDFNQNCFYFKNRINTEIFVITKISIFILFIIIETVTLCFLGWVVKENYIAQQNPVKFRQSSILFRSQMDYIKYQKDKLNQFESINKQLRQQCQLRSLLNQDQNRQYSSFDYLLLMRQQSENKYYYMFIVLYKKVNVYDKKFLIRNLKSSEDSIQKEEISQKEEMKRMGICREDGAKYKKFRFENLNKQMYDIE</sequence>
<comment type="caution">
    <text evidence="2">The sequence shown here is derived from an EMBL/GenBank/DDBJ whole genome shotgun (WGS) entry which is preliminary data.</text>
</comment>
<reference evidence="2" key="1">
    <citation type="submission" date="2021-01" db="EMBL/GenBank/DDBJ databases">
        <authorList>
            <consortium name="Genoscope - CEA"/>
            <person name="William W."/>
        </authorList>
    </citation>
    <scope>NUCLEOTIDE SEQUENCE</scope>
</reference>
<dbReference type="Proteomes" id="UP000688137">
    <property type="component" value="Unassembled WGS sequence"/>
</dbReference>
<evidence type="ECO:0000313" key="2">
    <source>
        <dbReference type="EMBL" id="CAD8097069.1"/>
    </source>
</evidence>